<sequence>MKLLKITFILTLSLFLFNCKSAYVHNDFNTKTANHTKIAVLPFKIITTGNLPKKISKAETIKIQEEEAVLFQTSLINQLLRKDAQRKSKNLKVEVLSKETTNTILKENGYSISEAVDINPSELAKILKVDAVVSSTVQKQRYMSDLASVGIELGNSILKGLGVNVKNKTNDIIVTSNIINENDGSNLFNISKTFEVDWKSKSIPNIIDDVNKKIIRNFPYLK</sequence>
<evidence type="ECO:0000313" key="3">
    <source>
        <dbReference type="Proteomes" id="UP001151478"/>
    </source>
</evidence>
<proteinExistence type="predicted"/>
<name>A0ABT5SAM5_9FLAO</name>
<keyword evidence="1" id="KW-0732">Signal</keyword>
<reference evidence="2" key="1">
    <citation type="submission" date="2023-02" db="EMBL/GenBank/DDBJ databases">
        <title>Polaribacter ponticola sp. nov., isolated from seawater.</title>
        <authorList>
            <person name="Baek J.H."/>
            <person name="Kim J.M."/>
            <person name="Choi D.G."/>
            <person name="Jeon C.O."/>
        </authorList>
    </citation>
    <scope>NUCLEOTIDE SEQUENCE</scope>
    <source>
        <strain evidence="2">MSW5</strain>
    </source>
</reference>
<dbReference type="RefSeq" id="WP_265725713.1">
    <property type="nucleotide sequence ID" value="NZ_JAOSLC020000003.1"/>
</dbReference>
<feature type="signal peptide" evidence="1">
    <location>
        <begin position="1"/>
        <end position="22"/>
    </location>
</feature>
<dbReference type="EMBL" id="JAOSLC020000003">
    <property type="protein sequence ID" value="MDD7915143.1"/>
    <property type="molecule type" value="Genomic_DNA"/>
</dbReference>
<protein>
    <recommendedName>
        <fullName evidence="4">Lipoprotein</fullName>
    </recommendedName>
</protein>
<gene>
    <name evidence="2" type="ORF">N5A56_012300</name>
</gene>
<evidence type="ECO:0008006" key="4">
    <source>
        <dbReference type="Google" id="ProtNLM"/>
    </source>
</evidence>
<accession>A0ABT5SAM5</accession>
<keyword evidence="3" id="KW-1185">Reference proteome</keyword>
<dbReference type="Gene3D" id="3.40.50.10610">
    <property type="entry name" value="ABC-type transport auxiliary lipoprotein component"/>
    <property type="match status" value="1"/>
</dbReference>
<organism evidence="2 3">
    <name type="scientific">Polaribacter ponticola</name>
    <dbReference type="NCBI Taxonomy" id="2978475"/>
    <lineage>
        <taxon>Bacteria</taxon>
        <taxon>Pseudomonadati</taxon>
        <taxon>Bacteroidota</taxon>
        <taxon>Flavobacteriia</taxon>
        <taxon>Flavobacteriales</taxon>
        <taxon>Flavobacteriaceae</taxon>
    </lineage>
</organism>
<feature type="chain" id="PRO_5047137685" description="Lipoprotein" evidence="1">
    <location>
        <begin position="23"/>
        <end position="222"/>
    </location>
</feature>
<evidence type="ECO:0000313" key="2">
    <source>
        <dbReference type="EMBL" id="MDD7915143.1"/>
    </source>
</evidence>
<comment type="caution">
    <text evidence="2">The sequence shown here is derived from an EMBL/GenBank/DDBJ whole genome shotgun (WGS) entry which is preliminary data.</text>
</comment>
<evidence type="ECO:0000256" key="1">
    <source>
        <dbReference type="SAM" id="SignalP"/>
    </source>
</evidence>
<dbReference type="Proteomes" id="UP001151478">
    <property type="component" value="Unassembled WGS sequence"/>
</dbReference>